<feature type="transmembrane region" description="Helical" evidence="1">
    <location>
        <begin position="236"/>
        <end position="263"/>
    </location>
</feature>
<comment type="caution">
    <text evidence="2">The sequence shown here is derived from an EMBL/GenBank/DDBJ whole genome shotgun (WGS) entry which is preliminary data.</text>
</comment>
<gene>
    <name evidence="2" type="ORF">J2S02_004514</name>
</gene>
<organism evidence="2 3">
    <name type="scientific">Metabacillus niabensis</name>
    <dbReference type="NCBI Taxonomy" id="324854"/>
    <lineage>
        <taxon>Bacteria</taxon>
        <taxon>Bacillati</taxon>
        <taxon>Bacillota</taxon>
        <taxon>Bacilli</taxon>
        <taxon>Bacillales</taxon>
        <taxon>Bacillaceae</taxon>
        <taxon>Metabacillus</taxon>
    </lineage>
</organism>
<keyword evidence="1" id="KW-0472">Membrane</keyword>
<dbReference type="PANTHER" id="PTHR41324">
    <property type="entry name" value="MEMBRANE PROTEIN-RELATED"/>
    <property type="match status" value="1"/>
</dbReference>
<feature type="transmembrane region" description="Helical" evidence="1">
    <location>
        <begin position="98"/>
        <end position="122"/>
    </location>
</feature>
<feature type="transmembrane region" description="Helical" evidence="1">
    <location>
        <begin position="275"/>
        <end position="297"/>
    </location>
</feature>
<keyword evidence="3" id="KW-1185">Reference proteome</keyword>
<evidence type="ECO:0000256" key="1">
    <source>
        <dbReference type="SAM" id="Phobius"/>
    </source>
</evidence>
<proteinExistence type="predicted"/>
<feature type="transmembrane region" description="Helical" evidence="1">
    <location>
        <begin position="50"/>
        <end position="68"/>
    </location>
</feature>
<dbReference type="Proteomes" id="UP001232245">
    <property type="component" value="Unassembled WGS sequence"/>
</dbReference>
<evidence type="ECO:0000313" key="3">
    <source>
        <dbReference type="Proteomes" id="UP001232245"/>
    </source>
</evidence>
<protein>
    <submittedName>
        <fullName evidence="2">Uncharacterized protein YybS (DUF2232 family)</fullName>
    </submittedName>
</protein>
<sequence>MRRANVITEGAILLALFLILMLLALYIPFLGTILLFVLPLPFMMFTIRHGLSLSIFILIAGSLLSIFFGAVTNILIAFMFGLSGLVMGLFYRRKQVIGAIIGGSIAYTVGFIIVYVGSIYLLEIDIVKDFFQLLKDSMEQSKAMVSEINPNLDVEKQFKAFEEALTLIITLLPSCFVMVGIIFALITHHISMPILKRLKFEMPIFYFKDIKFPTSVIWYFLLVSILMMIPGNQESFYYTAIVNLYYILMFILIIQGYSFLFYYANKKGLSKGIPVIILIVSFLIPIFLYLVRILGIIDLCFPLRDKITKK</sequence>
<dbReference type="PANTHER" id="PTHR41324:SF1">
    <property type="entry name" value="DUF2232 DOMAIN-CONTAINING PROTEIN"/>
    <property type="match status" value="1"/>
</dbReference>
<feature type="transmembrane region" description="Helical" evidence="1">
    <location>
        <begin position="212"/>
        <end position="230"/>
    </location>
</feature>
<dbReference type="EMBL" id="JAUSTZ010000015">
    <property type="protein sequence ID" value="MDQ0228139.1"/>
    <property type="molecule type" value="Genomic_DNA"/>
</dbReference>
<dbReference type="InterPro" id="IPR018710">
    <property type="entry name" value="DUF2232"/>
</dbReference>
<keyword evidence="1" id="KW-1133">Transmembrane helix</keyword>
<reference evidence="2 3" key="1">
    <citation type="submission" date="2023-07" db="EMBL/GenBank/DDBJ databases">
        <title>Genomic Encyclopedia of Type Strains, Phase IV (KMG-IV): sequencing the most valuable type-strain genomes for metagenomic binning, comparative biology and taxonomic classification.</title>
        <authorList>
            <person name="Goeker M."/>
        </authorList>
    </citation>
    <scope>NUCLEOTIDE SEQUENCE [LARGE SCALE GENOMIC DNA]</scope>
    <source>
        <strain evidence="2 3">DSM 17723</strain>
    </source>
</reference>
<keyword evidence="1" id="KW-0812">Transmembrane</keyword>
<dbReference type="RefSeq" id="WP_174879124.1">
    <property type="nucleotide sequence ID" value="NZ_CADEPK010000004.1"/>
</dbReference>
<evidence type="ECO:0000313" key="2">
    <source>
        <dbReference type="EMBL" id="MDQ0228139.1"/>
    </source>
</evidence>
<accession>A0ABT9Z880</accession>
<dbReference type="Pfam" id="PF09991">
    <property type="entry name" value="DUF2232"/>
    <property type="match status" value="1"/>
</dbReference>
<feature type="transmembrane region" description="Helical" evidence="1">
    <location>
        <begin position="12"/>
        <end position="38"/>
    </location>
</feature>
<name>A0ABT9Z880_9BACI</name>
<feature type="transmembrane region" description="Helical" evidence="1">
    <location>
        <begin position="164"/>
        <end position="191"/>
    </location>
</feature>